<organism evidence="23">
    <name type="scientific">Cyberlindnera fabianii</name>
    <name type="common">Yeast</name>
    <name type="synonym">Hansenula fabianii</name>
    <dbReference type="NCBI Taxonomy" id="36022"/>
    <lineage>
        <taxon>Eukaryota</taxon>
        <taxon>Fungi</taxon>
        <taxon>Dikarya</taxon>
        <taxon>Ascomycota</taxon>
        <taxon>Saccharomycotina</taxon>
        <taxon>Saccharomycetes</taxon>
        <taxon>Phaffomycetales</taxon>
        <taxon>Phaffomycetaceae</taxon>
        <taxon>Cyberlindnera</taxon>
    </lineage>
</organism>
<evidence type="ECO:0000256" key="10">
    <source>
        <dbReference type="ARBA" id="ARBA00023242"/>
    </source>
</evidence>
<evidence type="ECO:0000256" key="3">
    <source>
        <dbReference type="ARBA" id="ARBA00022517"/>
    </source>
</evidence>
<evidence type="ECO:0000259" key="20">
    <source>
        <dbReference type="PROSITE" id="PS51192"/>
    </source>
</evidence>
<feature type="compositionally biased region" description="Basic and acidic residues" evidence="19">
    <location>
        <begin position="687"/>
        <end position="709"/>
    </location>
</feature>
<feature type="short sequence motif" description="Q motif" evidence="16">
    <location>
        <begin position="247"/>
        <end position="275"/>
    </location>
</feature>
<evidence type="ECO:0000256" key="5">
    <source>
        <dbReference type="ARBA" id="ARBA00022801"/>
    </source>
</evidence>
<dbReference type="GO" id="GO:0006364">
    <property type="term" value="P:rRNA processing"/>
    <property type="evidence" value="ECO:0007669"/>
    <property type="project" value="UniProtKB-ARBA"/>
</dbReference>
<feature type="domain" description="Helicase C-terminal" evidence="21">
    <location>
        <begin position="464"/>
        <end position="631"/>
    </location>
</feature>
<keyword evidence="8" id="KW-0694">RNA-binding</keyword>
<evidence type="ECO:0000256" key="14">
    <source>
        <dbReference type="ARBA" id="ARBA00044094"/>
    </source>
</evidence>
<feature type="compositionally biased region" description="Acidic residues" evidence="19">
    <location>
        <begin position="140"/>
        <end position="165"/>
    </location>
</feature>
<dbReference type="OrthoDB" id="10259843at2759"/>
<name>A0A061ALC2_CYBFA</name>
<evidence type="ECO:0000256" key="17">
    <source>
        <dbReference type="RuleBase" id="RU000492"/>
    </source>
</evidence>
<evidence type="ECO:0000256" key="11">
    <source>
        <dbReference type="ARBA" id="ARBA00043881"/>
    </source>
</evidence>
<keyword evidence="4 17" id="KW-0547">Nucleotide-binding</keyword>
<feature type="region of interest" description="Disordered" evidence="19">
    <location>
        <begin position="28"/>
        <end position="227"/>
    </location>
</feature>
<feature type="compositionally biased region" description="Basic residues" evidence="19">
    <location>
        <begin position="748"/>
        <end position="759"/>
    </location>
</feature>
<feature type="domain" description="Helicase ATP-binding" evidence="20">
    <location>
        <begin position="278"/>
        <end position="453"/>
    </location>
</feature>
<evidence type="ECO:0000256" key="16">
    <source>
        <dbReference type="PROSITE-ProRule" id="PRU00552"/>
    </source>
</evidence>
<keyword evidence="9 18" id="KW-0175">Coiled coil</keyword>
<evidence type="ECO:0000256" key="1">
    <source>
        <dbReference type="ARBA" id="ARBA00004604"/>
    </source>
</evidence>
<protein>
    <recommendedName>
        <fullName evidence="13">ATP-dependent RNA helicase DRS1</fullName>
        <ecNumber evidence="2">3.6.4.13</ecNumber>
    </recommendedName>
    <alternativeName>
        <fullName evidence="14">ATP-dependent RNA helicase drs1</fullName>
    </alternativeName>
</protein>
<dbReference type="PROSITE" id="PS51192">
    <property type="entry name" value="HELICASE_ATP_BIND_1"/>
    <property type="match status" value="1"/>
</dbReference>
<dbReference type="GO" id="GO:0005524">
    <property type="term" value="F:ATP binding"/>
    <property type="evidence" value="ECO:0007669"/>
    <property type="project" value="UniProtKB-KW"/>
</dbReference>
<dbReference type="PROSITE" id="PS51194">
    <property type="entry name" value="HELICASE_CTER"/>
    <property type="match status" value="1"/>
</dbReference>
<evidence type="ECO:0000256" key="12">
    <source>
        <dbReference type="ARBA" id="ARBA00043999"/>
    </source>
</evidence>
<evidence type="ECO:0000256" key="6">
    <source>
        <dbReference type="ARBA" id="ARBA00022806"/>
    </source>
</evidence>
<evidence type="ECO:0000256" key="9">
    <source>
        <dbReference type="ARBA" id="ARBA00023054"/>
    </source>
</evidence>
<dbReference type="GO" id="GO:0016787">
    <property type="term" value="F:hydrolase activity"/>
    <property type="evidence" value="ECO:0007669"/>
    <property type="project" value="UniProtKB-KW"/>
</dbReference>
<dbReference type="SMART" id="SM00490">
    <property type="entry name" value="HELICc"/>
    <property type="match status" value="1"/>
</dbReference>
<dbReference type="Gene3D" id="3.40.50.300">
    <property type="entry name" value="P-loop containing nucleotide triphosphate hydrolases"/>
    <property type="match status" value="2"/>
</dbReference>
<dbReference type="PROSITE" id="PS00039">
    <property type="entry name" value="DEAD_ATP_HELICASE"/>
    <property type="match status" value="1"/>
</dbReference>
<keyword evidence="6 17" id="KW-0347">Helicase</keyword>
<feature type="region of interest" description="Disordered" evidence="19">
    <location>
        <begin position="687"/>
        <end position="759"/>
    </location>
</feature>
<keyword evidence="7 17" id="KW-0067">ATP-binding</keyword>
<proteinExistence type="inferred from homology"/>
<evidence type="ECO:0000256" key="2">
    <source>
        <dbReference type="ARBA" id="ARBA00012552"/>
    </source>
</evidence>
<dbReference type="InterPro" id="IPR027417">
    <property type="entry name" value="P-loop_NTPase"/>
</dbReference>
<feature type="compositionally biased region" description="Acidic residues" evidence="19">
    <location>
        <begin position="180"/>
        <end position="203"/>
    </location>
</feature>
<dbReference type="InterPro" id="IPR011545">
    <property type="entry name" value="DEAD/DEAH_box_helicase_dom"/>
</dbReference>
<evidence type="ECO:0000256" key="18">
    <source>
        <dbReference type="SAM" id="Coils"/>
    </source>
</evidence>
<feature type="compositionally biased region" description="Acidic residues" evidence="19">
    <location>
        <begin position="213"/>
        <end position="226"/>
    </location>
</feature>
<evidence type="ECO:0000256" key="19">
    <source>
        <dbReference type="SAM" id="MobiDB-lite"/>
    </source>
</evidence>
<dbReference type="InterPro" id="IPR001650">
    <property type="entry name" value="Helicase_C-like"/>
</dbReference>
<dbReference type="InterPro" id="IPR000629">
    <property type="entry name" value="RNA-helicase_DEAD-box_CS"/>
</dbReference>
<feature type="domain" description="DEAD-box RNA helicase Q" evidence="22">
    <location>
        <begin position="247"/>
        <end position="275"/>
    </location>
</feature>
<dbReference type="PANTHER" id="PTHR47959">
    <property type="entry name" value="ATP-DEPENDENT RNA HELICASE RHLE-RELATED"/>
    <property type="match status" value="1"/>
</dbReference>
<evidence type="ECO:0000256" key="8">
    <source>
        <dbReference type="ARBA" id="ARBA00022884"/>
    </source>
</evidence>
<dbReference type="CDD" id="cd17947">
    <property type="entry name" value="DEADc_DDX27"/>
    <property type="match status" value="1"/>
</dbReference>
<accession>A0A061ALC2</accession>
<reference evidence="23" key="1">
    <citation type="journal article" date="2014" name="Genome Announc.">
        <title>Genome sequence of the yeast Cyberlindnera fabianii (Hansenula fabianii).</title>
        <authorList>
            <person name="Freel K.C."/>
            <person name="Sarilar V."/>
            <person name="Neuveglise C."/>
            <person name="Devillers H."/>
            <person name="Friedrich A."/>
            <person name="Schacherer J."/>
        </authorList>
    </citation>
    <scope>NUCLEOTIDE SEQUENCE</scope>
    <source>
        <strain evidence="23">YJS4271</strain>
    </source>
</reference>
<dbReference type="SUPFAM" id="SSF52540">
    <property type="entry name" value="P-loop containing nucleoside triphosphate hydrolases"/>
    <property type="match status" value="1"/>
</dbReference>
<dbReference type="GO" id="GO:0005829">
    <property type="term" value="C:cytosol"/>
    <property type="evidence" value="ECO:0007669"/>
    <property type="project" value="TreeGrafter"/>
</dbReference>
<evidence type="ECO:0000259" key="21">
    <source>
        <dbReference type="PROSITE" id="PS51194"/>
    </source>
</evidence>
<evidence type="ECO:0000256" key="15">
    <source>
        <dbReference type="ARBA" id="ARBA00047984"/>
    </source>
</evidence>
<dbReference type="GO" id="GO:0003723">
    <property type="term" value="F:RNA binding"/>
    <property type="evidence" value="ECO:0007669"/>
    <property type="project" value="UniProtKB-KW"/>
</dbReference>
<feature type="compositionally biased region" description="Basic residues" evidence="19">
    <location>
        <begin position="55"/>
        <end position="68"/>
    </location>
</feature>
<comment type="catalytic activity">
    <reaction evidence="15">
        <text>ATP + H2O = ADP + phosphate + H(+)</text>
        <dbReference type="Rhea" id="RHEA:13065"/>
        <dbReference type="ChEBI" id="CHEBI:15377"/>
        <dbReference type="ChEBI" id="CHEBI:15378"/>
        <dbReference type="ChEBI" id="CHEBI:30616"/>
        <dbReference type="ChEBI" id="CHEBI:43474"/>
        <dbReference type="ChEBI" id="CHEBI:456216"/>
        <dbReference type="EC" id="3.6.4.13"/>
    </reaction>
</comment>
<comment type="subcellular location">
    <subcellularLocation>
        <location evidence="1">Nucleus</location>
        <location evidence="1">Nucleolus</location>
    </subcellularLocation>
</comment>
<evidence type="ECO:0000256" key="7">
    <source>
        <dbReference type="ARBA" id="ARBA00022840"/>
    </source>
</evidence>
<dbReference type="EC" id="3.6.4.13" evidence="2"/>
<dbReference type="VEuPathDB" id="FungiDB:BON22_1526"/>
<sequence>MLVKFYHWIRKSLLEMAKFKLINGDVPTISDSDSDIPDLDSEDEVKTEEPVQKKAPNKTKKKGKKAKKQASMDSDEDEKAIDFNPAFNFDLDDGESKTAFEGWDFKGDEKDELKKDVDLDSIIRRKGGLGQLVGSKQDISDDEDEDEGSEGDAEKEDDEDDDDLAMDGFGMGFQKKAQNDDEEEEEDDKEEEEEDESMDDGEDNTTPTGAEAEGSDEEENDEDSPEEMAKFYAPETEAEDAKKLVHKTFQSLDLSRPVLKGLAALGYQKPSPIQGATIPIALLGKDIIAGAVTGSGKTAAYLTPVIERLLFKPSKVAATRVVVLAPTRELAIQVSDVGKKIGKFVNGLSFGLAVGGLNLRQQEQELRQRPDIVIATPGRFIDHLRNSASFSVDTVEILIVDEADRMLEEGFQKELTEILELLPTKRQTMLFSATMNSKIKDLVQLGMKKPVRIMIDPPKQAATGLVQEFVRIRKRDHLKPSVLFNILKKFSKDQRIVIFVARKEQAHKLRIILGLLGLKVSELHGSLTQEQRITSINNFKNLTVPILICTDLASRGLDIPKIEVVINFDMPKSYEIYLHRVGRTARGGREGKSISFVGEGSGDRAIVKEAIKSTENNPNNKVSKTVGREVNWPEVEEINKLIEAKGDVVEEILEEEKAEKEMLQAEMELRKGENILKYKNEIQSRPKRTWFETEKEKKMSSKDQKEQKQKKLTSKKRKQQEAREDMQDKRVYRKTKADRAADQDRFFKKQKTPKKLKKF</sequence>
<evidence type="ECO:0000256" key="4">
    <source>
        <dbReference type="ARBA" id="ARBA00022741"/>
    </source>
</evidence>
<dbReference type="FunFam" id="3.40.50.300:FF:000842">
    <property type="entry name" value="ATP-dependent RNA helicase DRS1"/>
    <property type="match status" value="1"/>
</dbReference>
<dbReference type="AlphaFoldDB" id="A0A061ALC2"/>
<keyword evidence="3" id="KW-0690">Ribosome biogenesis</keyword>
<dbReference type="InterPro" id="IPR014014">
    <property type="entry name" value="RNA_helicase_DEAD_Q_motif"/>
</dbReference>
<evidence type="ECO:0000256" key="13">
    <source>
        <dbReference type="ARBA" id="ARBA00044078"/>
    </source>
</evidence>
<dbReference type="Pfam" id="PF00270">
    <property type="entry name" value="DEAD"/>
    <property type="match status" value="1"/>
</dbReference>
<dbReference type="SMART" id="SM00487">
    <property type="entry name" value="DEXDc"/>
    <property type="match status" value="1"/>
</dbReference>
<dbReference type="PROSITE" id="PS51195">
    <property type="entry name" value="Q_MOTIF"/>
    <property type="match status" value="1"/>
</dbReference>
<dbReference type="PANTHER" id="PTHR47959:SF1">
    <property type="entry name" value="ATP-DEPENDENT RNA HELICASE DBPA"/>
    <property type="match status" value="1"/>
</dbReference>
<evidence type="ECO:0000313" key="23">
    <source>
        <dbReference type="EMBL" id="CDR37933.1"/>
    </source>
</evidence>
<dbReference type="InterPro" id="IPR050079">
    <property type="entry name" value="DEAD_box_RNA_helicase"/>
</dbReference>
<dbReference type="PhylomeDB" id="A0A061ALC2"/>
<comment type="similarity">
    <text evidence="12">Belongs to the DEAD box helicase family. DDX27/DRS1 subfamily.</text>
</comment>
<keyword evidence="10" id="KW-0539">Nucleus</keyword>
<evidence type="ECO:0000259" key="22">
    <source>
        <dbReference type="PROSITE" id="PS51195"/>
    </source>
</evidence>
<dbReference type="GO" id="GO:0005730">
    <property type="term" value="C:nucleolus"/>
    <property type="evidence" value="ECO:0007669"/>
    <property type="project" value="UniProtKB-SubCell"/>
</dbReference>
<dbReference type="InterPro" id="IPR014001">
    <property type="entry name" value="Helicase_ATP-bd"/>
</dbReference>
<dbReference type="GO" id="GO:0003724">
    <property type="term" value="F:RNA helicase activity"/>
    <property type="evidence" value="ECO:0007669"/>
    <property type="project" value="UniProtKB-EC"/>
</dbReference>
<feature type="compositionally biased region" description="Acidic residues" evidence="19">
    <location>
        <begin position="32"/>
        <end position="46"/>
    </location>
</feature>
<comment type="function">
    <text evidence="11">ATP-binding RNA helicase involved in ribosome assembly.</text>
</comment>
<dbReference type="Pfam" id="PF00271">
    <property type="entry name" value="Helicase_C"/>
    <property type="match status" value="1"/>
</dbReference>
<feature type="compositionally biased region" description="Basic and acidic residues" evidence="19">
    <location>
        <begin position="94"/>
        <end position="123"/>
    </location>
</feature>
<feature type="coiled-coil region" evidence="18">
    <location>
        <begin position="646"/>
        <end position="675"/>
    </location>
</feature>
<dbReference type="EMBL" id="LK052886">
    <property type="protein sequence ID" value="CDR37933.1"/>
    <property type="molecule type" value="Genomic_DNA"/>
</dbReference>
<keyword evidence="5 17" id="KW-0378">Hydrolase</keyword>
<dbReference type="CDD" id="cd18787">
    <property type="entry name" value="SF2_C_DEAD"/>
    <property type="match status" value="1"/>
</dbReference>
<gene>
    <name evidence="23" type="ORF">CYFA0S_01e19328g</name>
</gene>
<feature type="compositionally biased region" description="Basic and acidic residues" evidence="19">
    <location>
        <begin position="719"/>
        <end position="747"/>
    </location>
</feature>